<keyword evidence="1" id="KW-0614">Plasmid</keyword>
<accession>B8PS81</accession>
<gene>
    <name evidence="1" type="primary">orf119</name>
</gene>
<organism evidence="1">
    <name type="scientific">Bacillus thuringiensis serovar kurstaki str. YBT-1520</name>
    <dbReference type="NCBI Taxonomy" id="570416"/>
    <lineage>
        <taxon>Bacteria</taxon>
        <taxon>Bacillati</taxon>
        <taxon>Bacillota</taxon>
        <taxon>Bacilli</taxon>
        <taxon>Bacillales</taxon>
        <taxon>Bacillaceae</taxon>
        <taxon>Bacillus</taxon>
        <taxon>Bacillus cereus group</taxon>
    </lineage>
</organism>
<dbReference type="EMBL" id="EU130936">
    <property type="protein sequence ID" value="ABX24571.1"/>
    <property type="molecule type" value="Genomic_DNA"/>
</dbReference>
<dbReference type="AlphaFoldDB" id="B8PS81"/>
<name>B8PS81_BACTK</name>
<protein>
    <submittedName>
        <fullName evidence="1">ORF119</fullName>
    </submittedName>
</protein>
<geneLocation type="plasmid" evidence="1">
    <name>pBMB7635</name>
</geneLocation>
<reference evidence="1" key="1">
    <citation type="journal article" date="2008" name="J. Microbiol. Biotechnol.">
        <title>Genetic characterization of two putative toxin-antitoxin systems on cryptic plasmids from Bacillus thuringiensis strain YBT-1520.</title>
        <authorList>
            <person name="Liu X."/>
            <person name="Zhu S."/>
            <person name="Ye W."/>
            <person name="Ruan L."/>
            <person name="Yu Z."/>
            <person name="Zhao C."/>
            <person name="Sun M."/>
        </authorList>
    </citation>
    <scope>NUCLEOTIDE SEQUENCE</scope>
    <source>
        <strain evidence="1">YBT-1520</strain>
        <plasmid evidence="1">pBMB7635</plasmid>
    </source>
</reference>
<proteinExistence type="predicted"/>
<sequence>MINLPAGNSKSFFSKSLVYQGIKEYIGINFRAEIVTYVLKKEENRIFRVRKTIKKCPSIHFVDKGIFSFKNKNYSYLSASSFSLLSVFQTTYNIFSLRITHQSPIPQKHIFQNTFEVLP</sequence>
<evidence type="ECO:0000313" key="1">
    <source>
        <dbReference type="EMBL" id="ABX24571.1"/>
    </source>
</evidence>